<feature type="region of interest" description="Disordered" evidence="1">
    <location>
        <begin position="1"/>
        <end position="27"/>
    </location>
</feature>
<keyword evidence="3" id="KW-1185">Reference proteome</keyword>
<proteinExistence type="predicted"/>
<accession>A0A4Q7V261</accession>
<comment type="caution">
    <text evidence="2">The sequence shown here is derived from an EMBL/GenBank/DDBJ whole genome shotgun (WGS) entry which is preliminary data.</text>
</comment>
<name>A0A4Q7V261_PSEST</name>
<dbReference type="AlphaFoldDB" id="A0A4Q7V261"/>
<gene>
    <name evidence="2" type="ORF">EV383_4365</name>
</gene>
<organism evidence="2 3">
    <name type="scientific">Pseudonocardia sediminis</name>
    <dbReference type="NCBI Taxonomy" id="1397368"/>
    <lineage>
        <taxon>Bacteria</taxon>
        <taxon>Bacillati</taxon>
        <taxon>Actinomycetota</taxon>
        <taxon>Actinomycetes</taxon>
        <taxon>Pseudonocardiales</taxon>
        <taxon>Pseudonocardiaceae</taxon>
        <taxon>Pseudonocardia</taxon>
    </lineage>
</organism>
<dbReference type="Proteomes" id="UP000291591">
    <property type="component" value="Unassembled WGS sequence"/>
</dbReference>
<evidence type="ECO:0000313" key="2">
    <source>
        <dbReference type="EMBL" id="RZT87441.1"/>
    </source>
</evidence>
<dbReference type="OrthoDB" id="3577420at2"/>
<dbReference type="EMBL" id="SHKL01000001">
    <property type="protein sequence ID" value="RZT87441.1"/>
    <property type="molecule type" value="Genomic_DNA"/>
</dbReference>
<evidence type="ECO:0000256" key="1">
    <source>
        <dbReference type="SAM" id="MobiDB-lite"/>
    </source>
</evidence>
<evidence type="ECO:0000313" key="3">
    <source>
        <dbReference type="Proteomes" id="UP000291591"/>
    </source>
</evidence>
<protein>
    <submittedName>
        <fullName evidence="2">Uncharacterized protein</fullName>
    </submittedName>
</protein>
<sequence>MSSYATHFSPPSMGPLPPQPVTAAQDPPTVLAYHDAMRIRAAATRAKTVFPDVVGEYLHDELVFYAEVGYRLERGSRMARLVDRVMTAPIPGSP</sequence>
<reference evidence="2 3" key="1">
    <citation type="submission" date="2019-02" db="EMBL/GenBank/DDBJ databases">
        <title>Sequencing the genomes of 1000 actinobacteria strains.</title>
        <authorList>
            <person name="Klenk H.-P."/>
        </authorList>
    </citation>
    <scope>NUCLEOTIDE SEQUENCE [LARGE SCALE GENOMIC DNA]</scope>
    <source>
        <strain evidence="2 3">DSM 45779</strain>
    </source>
</reference>
<dbReference type="RefSeq" id="WP_130291593.1">
    <property type="nucleotide sequence ID" value="NZ_SHKL01000001.1"/>
</dbReference>